<dbReference type="OrthoDB" id="2020070at2759"/>
<dbReference type="EMBL" id="BFAD01000015">
    <property type="protein sequence ID" value="GBE89008.1"/>
    <property type="molecule type" value="Genomic_DNA"/>
</dbReference>
<evidence type="ECO:0000259" key="1">
    <source>
        <dbReference type="Pfam" id="PF22998"/>
    </source>
</evidence>
<dbReference type="Proteomes" id="UP000287166">
    <property type="component" value="Unassembled WGS sequence"/>
</dbReference>
<dbReference type="PANTHER" id="PTHR34815:SF2">
    <property type="entry name" value="N-ACETYLTRANSFERASE DOMAIN-CONTAINING PROTEIN"/>
    <property type="match status" value="1"/>
</dbReference>
<protein>
    <recommendedName>
        <fullName evidence="1">LYC1 C-terminal domain-containing protein</fullName>
    </recommendedName>
</protein>
<dbReference type="InterPro" id="IPR053013">
    <property type="entry name" value="LAT"/>
</dbReference>
<dbReference type="AlphaFoldDB" id="A0A401H3K2"/>
<dbReference type="Pfam" id="PF22998">
    <property type="entry name" value="GNAT_LYC1-like"/>
    <property type="match status" value="1"/>
</dbReference>
<accession>A0A401H3K2</accession>
<feature type="domain" description="LYC1 C-terminal" evidence="1">
    <location>
        <begin position="204"/>
        <end position="394"/>
    </location>
</feature>
<sequence>MALAFAELSLFPAIREQVLESRRRTSFQWAKGLTMEEYILRDAIMDEHEHALGGKLITWVLAPRTNPETLDFMCSCETFRRTGLIANQSSTGQSQPVEVTAYGIASVFTPPSKRRKGYAQHMLHLLHWVLAPRSALPAVFPPSWGSPPQIADSFRTRNAHFSVLYSDIGGQFYRACGPDVEEGNGWLVSGARETVYIPETSVRQTTNVDTKWEWLTEDTVNSVWKRDVKDIKADMRAAAAASNCTLFSFLPHNGVGVYTIRRTMSFDSDRTPVLPTAIWGVLLRQDLDESGGEPQTFATWTLDVRDRPRTLVVTRIRATKSSFPQLLAKIVEAAQNEKTERIEIWGLREEWYSLAEELGWKTGERAEHLSAFKWYGRETDDEVEWMFNEKFCWC</sequence>
<proteinExistence type="predicted"/>
<evidence type="ECO:0000313" key="2">
    <source>
        <dbReference type="EMBL" id="GBE89008.1"/>
    </source>
</evidence>
<dbReference type="InParanoid" id="A0A401H3K2"/>
<name>A0A401H3K2_9APHY</name>
<dbReference type="InterPro" id="IPR055100">
    <property type="entry name" value="GNAT_LYC1-like"/>
</dbReference>
<keyword evidence="3" id="KW-1185">Reference proteome</keyword>
<dbReference type="STRING" id="139825.A0A401H3K2"/>
<evidence type="ECO:0000313" key="3">
    <source>
        <dbReference type="Proteomes" id="UP000287166"/>
    </source>
</evidence>
<reference evidence="2 3" key="1">
    <citation type="journal article" date="2018" name="Sci. Rep.">
        <title>Genome sequence of the cauliflower mushroom Sparassis crispa (Hanabiratake) and its association with beneficial usage.</title>
        <authorList>
            <person name="Kiyama R."/>
            <person name="Furutani Y."/>
            <person name="Kawaguchi K."/>
            <person name="Nakanishi T."/>
        </authorList>
    </citation>
    <scope>NUCLEOTIDE SEQUENCE [LARGE SCALE GENOMIC DNA]</scope>
</reference>
<comment type="caution">
    <text evidence="2">The sequence shown here is derived from an EMBL/GenBank/DDBJ whole genome shotgun (WGS) entry which is preliminary data.</text>
</comment>
<dbReference type="GeneID" id="38785925"/>
<dbReference type="PANTHER" id="PTHR34815">
    <property type="entry name" value="LYSINE ACETYLTRANSFERASE"/>
    <property type="match status" value="1"/>
</dbReference>
<organism evidence="2 3">
    <name type="scientific">Sparassis crispa</name>
    <dbReference type="NCBI Taxonomy" id="139825"/>
    <lineage>
        <taxon>Eukaryota</taxon>
        <taxon>Fungi</taxon>
        <taxon>Dikarya</taxon>
        <taxon>Basidiomycota</taxon>
        <taxon>Agaricomycotina</taxon>
        <taxon>Agaricomycetes</taxon>
        <taxon>Polyporales</taxon>
        <taxon>Sparassidaceae</taxon>
        <taxon>Sparassis</taxon>
    </lineage>
</organism>
<gene>
    <name evidence="2" type="ORF">SCP_1500100</name>
</gene>
<dbReference type="RefSeq" id="XP_027619921.1">
    <property type="nucleotide sequence ID" value="XM_027764120.1"/>
</dbReference>